<evidence type="ECO:0000256" key="1">
    <source>
        <dbReference type="SAM" id="MobiDB-lite"/>
    </source>
</evidence>
<evidence type="ECO:0000313" key="4">
    <source>
        <dbReference type="Proteomes" id="UP000800040"/>
    </source>
</evidence>
<feature type="region of interest" description="Disordered" evidence="1">
    <location>
        <begin position="321"/>
        <end position="344"/>
    </location>
</feature>
<name>A0A6A5K556_9PLEO</name>
<protein>
    <submittedName>
        <fullName evidence="3">Uncharacterized protein</fullName>
    </submittedName>
</protein>
<feature type="region of interest" description="Disordered" evidence="1">
    <location>
        <begin position="61"/>
        <end position="148"/>
    </location>
</feature>
<evidence type="ECO:0000256" key="2">
    <source>
        <dbReference type="SAM" id="Phobius"/>
    </source>
</evidence>
<proteinExistence type="predicted"/>
<feature type="compositionally biased region" description="Low complexity" evidence="1">
    <location>
        <begin position="271"/>
        <end position="281"/>
    </location>
</feature>
<keyword evidence="2" id="KW-0812">Transmembrane</keyword>
<dbReference type="OrthoDB" id="3798784at2759"/>
<sequence>MANTNLIIALVFAAVFGAALIWLTLWYIHRWIHQRCFDLEHWFHILIPRRSRQPQRVYVERVEQGEDSKHRSRSAKRERGYSEHARSRKRHESHDREANTGWPRQRDVERARPAMNAPVQQQQPYGQPYYPSIGWQNPTQGAGQMAYPQQALQSQVPMPWPAQGAAGMSPFVMPMVAPQQPLPQMTAQIPEPVQYPPQYQARPQPQYQKPYAETMTSDAPKASQRDSSSFKARPPAKRMRPVEQVNYIHICDEYPPFVQEALKKAAPPSPSSSSSSSSDSSGTTQEVPRASIPRAKPGFADTLPFQFPQYPQMATRAWNAPRSYPRQWTGDGMGGGGPDVKARL</sequence>
<dbReference type="Proteomes" id="UP000800040">
    <property type="component" value="Unassembled WGS sequence"/>
</dbReference>
<gene>
    <name evidence="3" type="ORF">BDW02DRAFT_54997</name>
</gene>
<accession>A0A6A5K556</accession>
<evidence type="ECO:0000313" key="3">
    <source>
        <dbReference type="EMBL" id="KAF1831460.1"/>
    </source>
</evidence>
<keyword evidence="2" id="KW-0472">Membrane</keyword>
<dbReference type="EMBL" id="ML975363">
    <property type="protein sequence ID" value="KAF1831460.1"/>
    <property type="molecule type" value="Genomic_DNA"/>
</dbReference>
<feature type="transmembrane region" description="Helical" evidence="2">
    <location>
        <begin position="6"/>
        <end position="28"/>
    </location>
</feature>
<feature type="compositionally biased region" description="Basic and acidic residues" evidence="1">
    <location>
        <begin position="92"/>
        <end position="112"/>
    </location>
</feature>
<reference evidence="3" key="1">
    <citation type="submission" date="2020-01" db="EMBL/GenBank/DDBJ databases">
        <authorList>
            <consortium name="DOE Joint Genome Institute"/>
            <person name="Haridas S."/>
            <person name="Albert R."/>
            <person name="Binder M."/>
            <person name="Bloem J."/>
            <person name="Labutti K."/>
            <person name="Salamov A."/>
            <person name="Andreopoulos B."/>
            <person name="Baker S.E."/>
            <person name="Barry K."/>
            <person name="Bills G."/>
            <person name="Bluhm B.H."/>
            <person name="Cannon C."/>
            <person name="Castanera R."/>
            <person name="Culley D.E."/>
            <person name="Daum C."/>
            <person name="Ezra D."/>
            <person name="Gonzalez J.B."/>
            <person name="Henrissat B."/>
            <person name="Kuo A."/>
            <person name="Liang C."/>
            <person name="Lipzen A."/>
            <person name="Lutzoni F."/>
            <person name="Magnuson J."/>
            <person name="Mondo S."/>
            <person name="Nolan M."/>
            <person name="Ohm R."/>
            <person name="Pangilinan J."/>
            <person name="Park H.-J."/>
            <person name="Ramirez L."/>
            <person name="Alfaro M."/>
            <person name="Sun H."/>
            <person name="Tritt A."/>
            <person name="Yoshinaga Y."/>
            <person name="Zwiers L.-H."/>
            <person name="Turgeon B.G."/>
            <person name="Goodwin S.B."/>
            <person name="Spatafora J.W."/>
            <person name="Crous P.W."/>
            <person name="Grigoriev I.V."/>
        </authorList>
    </citation>
    <scope>NUCLEOTIDE SEQUENCE</scope>
    <source>
        <strain evidence="3">P77</strain>
    </source>
</reference>
<feature type="compositionally biased region" description="Basic and acidic residues" evidence="1">
    <location>
        <begin position="61"/>
        <end position="85"/>
    </location>
</feature>
<dbReference type="AlphaFoldDB" id="A0A6A5K556"/>
<feature type="region of interest" description="Disordered" evidence="1">
    <location>
        <begin position="213"/>
        <end position="239"/>
    </location>
</feature>
<feature type="region of interest" description="Disordered" evidence="1">
    <location>
        <begin position="262"/>
        <end position="306"/>
    </location>
</feature>
<organism evidence="3 4">
    <name type="scientific">Decorospora gaudefroyi</name>
    <dbReference type="NCBI Taxonomy" id="184978"/>
    <lineage>
        <taxon>Eukaryota</taxon>
        <taxon>Fungi</taxon>
        <taxon>Dikarya</taxon>
        <taxon>Ascomycota</taxon>
        <taxon>Pezizomycotina</taxon>
        <taxon>Dothideomycetes</taxon>
        <taxon>Pleosporomycetidae</taxon>
        <taxon>Pleosporales</taxon>
        <taxon>Pleosporineae</taxon>
        <taxon>Pleosporaceae</taxon>
        <taxon>Decorospora</taxon>
    </lineage>
</organism>
<keyword evidence="2" id="KW-1133">Transmembrane helix</keyword>
<feature type="compositionally biased region" description="Low complexity" evidence="1">
    <location>
        <begin position="120"/>
        <end position="131"/>
    </location>
</feature>
<keyword evidence="4" id="KW-1185">Reference proteome</keyword>